<name>A0A1H5K4Y4_9ACTN</name>
<organism evidence="2 3">
    <name type="scientific">Streptomyces misionensis</name>
    <dbReference type="NCBI Taxonomy" id="67331"/>
    <lineage>
        <taxon>Bacteria</taxon>
        <taxon>Bacillati</taxon>
        <taxon>Actinomycetota</taxon>
        <taxon>Actinomycetes</taxon>
        <taxon>Kitasatosporales</taxon>
        <taxon>Streptomycetaceae</taxon>
        <taxon>Streptomyces</taxon>
    </lineage>
</organism>
<dbReference type="AlphaFoldDB" id="A0A1H5K4Y4"/>
<evidence type="ECO:0000313" key="1">
    <source>
        <dbReference type="EMBL" id="SEE58599.1"/>
    </source>
</evidence>
<reference evidence="2 3" key="1">
    <citation type="submission" date="2016-10" db="EMBL/GenBank/DDBJ databases">
        <authorList>
            <person name="de Groot N.N."/>
        </authorList>
    </citation>
    <scope>NUCLEOTIDE SEQUENCE [LARGE SCALE GENOMIC DNA]</scope>
    <source>
        <strain evidence="2 3">DSM 40306</strain>
    </source>
</reference>
<dbReference type="GeneID" id="95516655"/>
<dbReference type="RefSeq" id="WP_143060510.1">
    <property type="nucleotide sequence ID" value="NZ_FNTD01000005.1"/>
</dbReference>
<protein>
    <submittedName>
        <fullName evidence="2">Uncharacterized protein</fullName>
    </submittedName>
</protein>
<sequence length="230" mass="24916">MNKVVFLAMVDPGGINHGQEPAHRSTPGGCSGVGARGHTVRELAENPLVRLFVKEVVRGIARRVRRGRESAAAHSEAGPVFAALDADGTEIAVTTVADGRTGEQLAEELLQGVGNEGMRAATRLLGAYRDGYWLRRLLENEAEWSAAADKPVIDRSGTHPSVDWDSIGLLMLDRPWVLRSSHSEMAMLEVAASLVRRCAVQLGSVVQAVDDDEFRLILRALREAAYGDVR</sequence>
<dbReference type="EMBL" id="FNTD01000005">
    <property type="protein sequence ID" value="SEE58599.1"/>
    <property type="molecule type" value="Genomic_DNA"/>
</dbReference>
<dbReference type="EMBL" id="FNTD01000005">
    <property type="protein sequence ID" value="SEE59760.1"/>
    <property type="molecule type" value="Genomic_DNA"/>
</dbReference>
<evidence type="ECO:0000313" key="3">
    <source>
        <dbReference type="Proteomes" id="UP000182375"/>
    </source>
</evidence>
<dbReference type="Proteomes" id="UP000182375">
    <property type="component" value="Unassembled WGS sequence"/>
</dbReference>
<accession>A0A1H5K4Y4</accession>
<proteinExistence type="predicted"/>
<evidence type="ECO:0000313" key="2">
    <source>
        <dbReference type="EMBL" id="SEE59760.1"/>
    </source>
</evidence>
<gene>
    <name evidence="1" type="ORF">SAMN04490357_7655</name>
    <name evidence="2" type="ORF">SAMN04490357_7712</name>
</gene>